<dbReference type="FunFam" id="3.40.50.880:FF:000001">
    <property type="entry name" value="GMP synthase [glutamine-hydrolyzing]"/>
    <property type="match status" value="1"/>
</dbReference>
<evidence type="ECO:0000256" key="12">
    <source>
        <dbReference type="ARBA" id="ARBA00044933"/>
    </source>
</evidence>
<dbReference type="PANTHER" id="PTHR11922">
    <property type="entry name" value="GMP SYNTHASE-RELATED"/>
    <property type="match status" value="1"/>
</dbReference>
<evidence type="ECO:0000256" key="10">
    <source>
        <dbReference type="ARBA" id="ARBA00030464"/>
    </source>
</evidence>
<dbReference type="FunFam" id="3.40.50.620:FF:000001">
    <property type="entry name" value="GMP synthase [glutamine-hydrolyzing]"/>
    <property type="match status" value="1"/>
</dbReference>
<evidence type="ECO:0000256" key="2">
    <source>
        <dbReference type="ARBA" id="ARBA00012746"/>
    </source>
</evidence>
<organism evidence="16">
    <name type="scientific">Chloropicon roscoffensis</name>
    <dbReference type="NCBI Taxonomy" id="1461544"/>
    <lineage>
        <taxon>Eukaryota</taxon>
        <taxon>Viridiplantae</taxon>
        <taxon>Chlorophyta</taxon>
        <taxon>Chloropicophyceae</taxon>
        <taxon>Chloropicales</taxon>
        <taxon>Chloropicaceae</taxon>
        <taxon>Chloropicon</taxon>
    </lineage>
</organism>
<dbReference type="CDD" id="cd01742">
    <property type="entry name" value="GATase1_GMP_Synthase"/>
    <property type="match status" value="1"/>
</dbReference>
<comment type="catalytic activity">
    <reaction evidence="13">
        <text>XMP + L-glutamine + ATP + H2O = GMP + L-glutamate + AMP + diphosphate + 2 H(+)</text>
        <dbReference type="Rhea" id="RHEA:11680"/>
        <dbReference type="ChEBI" id="CHEBI:15377"/>
        <dbReference type="ChEBI" id="CHEBI:15378"/>
        <dbReference type="ChEBI" id="CHEBI:29985"/>
        <dbReference type="ChEBI" id="CHEBI:30616"/>
        <dbReference type="ChEBI" id="CHEBI:33019"/>
        <dbReference type="ChEBI" id="CHEBI:57464"/>
        <dbReference type="ChEBI" id="CHEBI:58115"/>
        <dbReference type="ChEBI" id="CHEBI:58359"/>
        <dbReference type="ChEBI" id="CHEBI:456215"/>
        <dbReference type="EC" id="6.3.5.2"/>
    </reaction>
</comment>
<dbReference type="Pfam" id="PF00958">
    <property type="entry name" value="GMP_synt_C"/>
    <property type="match status" value="1"/>
</dbReference>
<dbReference type="GO" id="GO:0005524">
    <property type="term" value="F:ATP binding"/>
    <property type="evidence" value="ECO:0007669"/>
    <property type="project" value="UniProtKB-UniRule"/>
</dbReference>
<keyword evidence="8 14" id="KW-0067">ATP-binding</keyword>
<dbReference type="InterPro" id="IPR022955">
    <property type="entry name" value="GMP_synthase"/>
</dbReference>
<evidence type="ECO:0000313" key="18">
    <source>
        <dbReference type="Proteomes" id="UP001472866"/>
    </source>
</evidence>
<evidence type="ECO:0000256" key="9">
    <source>
        <dbReference type="ARBA" id="ARBA00022962"/>
    </source>
</evidence>
<dbReference type="PROSITE" id="PS51553">
    <property type="entry name" value="GMPS_ATP_PPASE"/>
    <property type="match status" value="1"/>
</dbReference>
<evidence type="ECO:0000256" key="8">
    <source>
        <dbReference type="ARBA" id="ARBA00022840"/>
    </source>
</evidence>
<evidence type="ECO:0000256" key="3">
    <source>
        <dbReference type="ARBA" id="ARBA00021562"/>
    </source>
</evidence>
<dbReference type="GO" id="GO:0005829">
    <property type="term" value="C:cytosol"/>
    <property type="evidence" value="ECO:0007669"/>
    <property type="project" value="TreeGrafter"/>
</dbReference>
<dbReference type="SUPFAM" id="SSF52317">
    <property type="entry name" value="Class I glutamine amidotransferase-like"/>
    <property type="match status" value="1"/>
</dbReference>
<dbReference type="FunFam" id="3.30.300.10:FF:000002">
    <property type="entry name" value="GMP synthase [glutamine-hydrolyzing]"/>
    <property type="match status" value="1"/>
</dbReference>
<dbReference type="NCBIfam" id="TIGR00884">
    <property type="entry name" value="guaA_Cterm"/>
    <property type="match status" value="1"/>
</dbReference>
<dbReference type="NCBIfam" id="NF000848">
    <property type="entry name" value="PRK00074.1"/>
    <property type="match status" value="1"/>
</dbReference>
<feature type="binding site" evidence="14">
    <location>
        <begin position="240"/>
        <end position="246"/>
    </location>
    <ligand>
        <name>ATP</name>
        <dbReference type="ChEBI" id="CHEBI:30616"/>
    </ligand>
</feature>
<evidence type="ECO:0000256" key="5">
    <source>
        <dbReference type="ARBA" id="ARBA00022741"/>
    </source>
</evidence>
<dbReference type="Pfam" id="PF00117">
    <property type="entry name" value="GATase"/>
    <property type="match status" value="1"/>
</dbReference>
<feature type="domain" description="GMPS ATP-PPase" evidence="15">
    <location>
        <begin position="212"/>
        <end position="413"/>
    </location>
</feature>
<name>A0A7S3FMS6_9CHLO</name>
<keyword evidence="18" id="KW-1185">Reference proteome</keyword>
<dbReference type="InterPro" id="IPR001674">
    <property type="entry name" value="GMP_synth_C"/>
</dbReference>
<dbReference type="Gene3D" id="3.40.50.880">
    <property type="match status" value="1"/>
</dbReference>
<comment type="pathway">
    <text evidence="1">Purine metabolism; GMP biosynthesis; GMP from XMP (L-Gln route): step 1/1.</text>
</comment>
<dbReference type="InterPro" id="IPR014729">
    <property type="entry name" value="Rossmann-like_a/b/a_fold"/>
</dbReference>
<dbReference type="InterPro" id="IPR004739">
    <property type="entry name" value="GMP_synth_GATase"/>
</dbReference>
<proteinExistence type="inferred from homology"/>
<evidence type="ECO:0000256" key="6">
    <source>
        <dbReference type="ARBA" id="ARBA00022749"/>
    </source>
</evidence>
<dbReference type="UniPathway" id="UPA00189">
    <property type="reaction ID" value="UER00296"/>
</dbReference>
<dbReference type="HAMAP" id="MF_00344">
    <property type="entry name" value="GMP_synthase"/>
    <property type="match status" value="1"/>
</dbReference>
<keyword evidence="9" id="KW-0315">Glutamine amidotransferase</keyword>
<dbReference type="CDD" id="cd01997">
    <property type="entry name" value="GMP_synthase_C"/>
    <property type="match status" value="1"/>
</dbReference>
<dbReference type="EMBL" id="HBHZ01004593">
    <property type="protein sequence ID" value="CAE0190451.1"/>
    <property type="molecule type" value="Transcribed_RNA"/>
</dbReference>
<dbReference type="InterPro" id="IPR025777">
    <property type="entry name" value="GMPS_ATP_PPase_dom"/>
</dbReference>
<dbReference type="AlphaFoldDB" id="A0A7S3FMS6"/>
<dbReference type="Proteomes" id="UP001472866">
    <property type="component" value="Chromosome 04"/>
</dbReference>
<dbReference type="InterPro" id="IPR017926">
    <property type="entry name" value="GATASE"/>
</dbReference>
<dbReference type="Gene3D" id="3.30.300.10">
    <property type="match status" value="1"/>
</dbReference>
<dbReference type="GO" id="GO:0003921">
    <property type="term" value="F:GMP synthase activity"/>
    <property type="evidence" value="ECO:0007669"/>
    <property type="project" value="InterPro"/>
</dbReference>
<dbReference type="InterPro" id="IPR022310">
    <property type="entry name" value="NAD/GMP_synthase"/>
</dbReference>
<evidence type="ECO:0000256" key="4">
    <source>
        <dbReference type="ARBA" id="ARBA00022598"/>
    </source>
</evidence>
<dbReference type="Pfam" id="PF02540">
    <property type="entry name" value="NAD_synthase"/>
    <property type="match status" value="1"/>
</dbReference>
<dbReference type="PRINTS" id="PR00097">
    <property type="entry name" value="ANTSNTHASEII"/>
</dbReference>
<dbReference type="PANTHER" id="PTHR11922:SF2">
    <property type="entry name" value="GMP SYNTHASE [GLUTAMINE-HYDROLYZING]"/>
    <property type="match status" value="1"/>
</dbReference>
<keyword evidence="6 14" id="KW-0332">GMP biosynthesis</keyword>
<gene>
    <name evidence="16" type="ORF">CROS1456_LOCUS3541</name>
    <name evidence="17" type="ORF">HKI87_04g28910</name>
</gene>
<evidence type="ECO:0000313" key="16">
    <source>
        <dbReference type="EMBL" id="CAE0190451.1"/>
    </source>
</evidence>
<dbReference type="SUPFAM" id="SSF54810">
    <property type="entry name" value="GMP synthetase C-terminal dimerisation domain"/>
    <property type="match status" value="1"/>
</dbReference>
<dbReference type="SUPFAM" id="SSF52402">
    <property type="entry name" value="Adenine nucleotide alpha hydrolases-like"/>
    <property type="match status" value="1"/>
</dbReference>
<reference evidence="16" key="1">
    <citation type="submission" date="2021-01" db="EMBL/GenBank/DDBJ databases">
        <authorList>
            <person name="Corre E."/>
            <person name="Pelletier E."/>
            <person name="Niang G."/>
            <person name="Scheremetjew M."/>
            <person name="Finn R."/>
            <person name="Kale V."/>
            <person name="Holt S."/>
            <person name="Cochrane G."/>
            <person name="Meng A."/>
            <person name="Brown T."/>
            <person name="Cohen L."/>
        </authorList>
    </citation>
    <scope>NUCLEOTIDE SEQUENCE</scope>
    <source>
        <strain evidence="16">RCC1871</strain>
    </source>
</reference>
<dbReference type="PRINTS" id="PR00096">
    <property type="entry name" value="GATASE"/>
</dbReference>
<evidence type="ECO:0000256" key="1">
    <source>
        <dbReference type="ARBA" id="ARBA00005153"/>
    </source>
</evidence>
<dbReference type="EMBL" id="CP151504">
    <property type="protein sequence ID" value="WZN61356.1"/>
    <property type="molecule type" value="Genomic_DNA"/>
</dbReference>
<dbReference type="NCBIfam" id="TIGR00888">
    <property type="entry name" value="guaA_Nterm"/>
    <property type="match status" value="1"/>
</dbReference>
<comment type="function">
    <text evidence="12">Catalyzes the conversion of xanthine monophosphate (XMP) to GMP in the presence of glutamine and ATP through an adenyl-XMP intermediate.</text>
</comment>
<keyword evidence="5 14" id="KW-0547">Nucleotide-binding</keyword>
<dbReference type="PROSITE" id="PS51273">
    <property type="entry name" value="GATASE_TYPE_1"/>
    <property type="match status" value="1"/>
</dbReference>
<dbReference type="EC" id="6.3.5.2" evidence="2"/>
<dbReference type="InterPro" id="IPR029062">
    <property type="entry name" value="Class_I_gatase-like"/>
</dbReference>
<sequence length="539" mass="59647">MAGVPRDLASEAVVILDYGSQYTQLITRRCRELLIFSEVVPGDTDLARIAKESPRVVILSGGPNSVHVAGAPKVPDGLFDYCREHNVPVLGICYGMQLMVQTLGGTVSCAFEAEGGEYGRTTIATKNSRLFPLETWPAAEQTVWMSHGDEATALPDGFTAVAHSPKGTIVAIENPKIGFYGLQYHPEVMHTEKGTETLRHFLYAISGLTGTWSMKNVYEEQLKAIQAKVGTEDHVICALSGGVDSAVAATIVHKAIGDRLHCVFVDNGLLRYKEQERVMATFNEHLHLPVTCVDASERMLTRLKGMDDPEGKRKAIGELFIRIFEDFAKKLEVEVGHKPKFLVQGTLYPDVIESCPPPGTDLKHSHKIKSHHNVGGLPEDLQFELIEPLRWLFKDEVRKIGALLEVPRAFLSRHPFPGPGLAVRILGDVTEGNALEVLRHADEIYTNTIREFGLYDEIWQAFAVFLPVKSVGVQGDQRTHSHVIALRAVTSGDGMTADWYPFDGKFLKEVSSRICNKVKSVNRVVYDITSKPPGTIEWE</sequence>
<evidence type="ECO:0000256" key="11">
    <source>
        <dbReference type="ARBA" id="ARBA00031356"/>
    </source>
</evidence>
<dbReference type="Gene3D" id="3.40.50.620">
    <property type="entry name" value="HUPs"/>
    <property type="match status" value="1"/>
</dbReference>
<evidence type="ECO:0000256" key="14">
    <source>
        <dbReference type="PROSITE-ProRule" id="PRU00886"/>
    </source>
</evidence>
<evidence type="ECO:0000256" key="13">
    <source>
        <dbReference type="ARBA" id="ARBA00049404"/>
    </source>
</evidence>
<evidence type="ECO:0000313" key="17">
    <source>
        <dbReference type="EMBL" id="WZN61356.1"/>
    </source>
</evidence>
<evidence type="ECO:0000256" key="7">
    <source>
        <dbReference type="ARBA" id="ARBA00022755"/>
    </source>
</evidence>
<reference evidence="17 18" key="2">
    <citation type="submission" date="2024-03" db="EMBL/GenBank/DDBJ databases">
        <title>Complete genome sequence of the green alga Chloropicon roscoffensis RCC1871.</title>
        <authorList>
            <person name="Lemieux C."/>
            <person name="Pombert J.-F."/>
            <person name="Otis C."/>
            <person name="Turmel M."/>
        </authorList>
    </citation>
    <scope>NUCLEOTIDE SEQUENCE [LARGE SCALE GENOMIC DNA]</scope>
    <source>
        <strain evidence="17 18">RCC1871</strain>
    </source>
</reference>
<keyword evidence="7 14" id="KW-0658">Purine biosynthesis</keyword>
<evidence type="ECO:0000259" key="15">
    <source>
        <dbReference type="PROSITE" id="PS51553"/>
    </source>
</evidence>
<keyword evidence="4" id="KW-0436">Ligase</keyword>
<accession>A0A7S3FMS6</accession>
<protein>
    <recommendedName>
        <fullName evidence="3">GMP synthase [glutamine-hydrolyzing]</fullName>
        <ecNumber evidence="2">6.3.5.2</ecNumber>
    </recommendedName>
    <alternativeName>
        <fullName evidence="10">GMP synthetase</fullName>
    </alternativeName>
    <alternativeName>
        <fullName evidence="11">Glutamine amidotransferase</fullName>
    </alternativeName>
</protein>